<keyword evidence="1" id="KW-0472">Membrane</keyword>
<accession>A0ABV3QJB8</accession>
<comment type="caution">
    <text evidence="2">The sequence shown here is derived from an EMBL/GenBank/DDBJ whole genome shotgun (WGS) entry which is preliminary data.</text>
</comment>
<evidence type="ECO:0000313" key="2">
    <source>
        <dbReference type="EMBL" id="MEW9622675.1"/>
    </source>
</evidence>
<keyword evidence="1" id="KW-1133">Transmembrane helix</keyword>
<dbReference type="RefSeq" id="WP_367842991.1">
    <property type="nucleotide sequence ID" value="NZ_JBFOHL010000001.1"/>
</dbReference>
<feature type="transmembrane region" description="Helical" evidence="1">
    <location>
        <begin position="12"/>
        <end position="33"/>
    </location>
</feature>
<gene>
    <name evidence="2" type="ORF">ABQJ56_00320</name>
</gene>
<organism evidence="2 3">
    <name type="scientific">Rhodanobacter geophilus</name>
    <dbReference type="NCBI Taxonomy" id="3162488"/>
    <lineage>
        <taxon>Bacteria</taxon>
        <taxon>Pseudomonadati</taxon>
        <taxon>Pseudomonadota</taxon>
        <taxon>Gammaproteobacteria</taxon>
        <taxon>Lysobacterales</taxon>
        <taxon>Rhodanobacteraceae</taxon>
        <taxon>Rhodanobacter</taxon>
    </lineage>
</organism>
<evidence type="ECO:0000313" key="3">
    <source>
        <dbReference type="Proteomes" id="UP001556170"/>
    </source>
</evidence>
<sequence length="148" mass="16132">MRRLSSVIKPRYDRAITLAIMAMALLAAAAWLSRHHGGSMPWVMMAASMMPLISALSARSRGLLAAGVVDEAWIDSGELLLKRAGQSIRMPLANITSVEAERVGSLVTLELGLPCALGDRVRFFAPPHKGRAISAELRRRMADSRRRA</sequence>
<evidence type="ECO:0000256" key="1">
    <source>
        <dbReference type="SAM" id="Phobius"/>
    </source>
</evidence>
<reference evidence="2 3" key="1">
    <citation type="submission" date="2024-06" db="EMBL/GenBank/DDBJ databases">
        <authorList>
            <person name="Woo H."/>
        </authorList>
    </citation>
    <scope>NUCLEOTIDE SEQUENCE [LARGE SCALE GENOMIC DNA]</scope>
    <source>
        <strain evidence="2 3">S2-g</strain>
    </source>
</reference>
<protein>
    <recommendedName>
        <fullName evidence="4">DUF58 domain-containing protein</fullName>
    </recommendedName>
</protein>
<dbReference type="Proteomes" id="UP001556170">
    <property type="component" value="Unassembled WGS sequence"/>
</dbReference>
<keyword evidence="1" id="KW-0812">Transmembrane</keyword>
<name>A0ABV3QJB8_9GAMM</name>
<dbReference type="EMBL" id="JBFOHL010000001">
    <property type="protein sequence ID" value="MEW9622675.1"/>
    <property type="molecule type" value="Genomic_DNA"/>
</dbReference>
<proteinExistence type="predicted"/>
<evidence type="ECO:0008006" key="4">
    <source>
        <dbReference type="Google" id="ProtNLM"/>
    </source>
</evidence>
<keyword evidence="3" id="KW-1185">Reference proteome</keyword>